<keyword evidence="5 12" id="KW-1134">Transmembrane beta strand</keyword>
<keyword evidence="10 12" id="KW-0472">Membrane</keyword>
<reference evidence="13 14" key="1">
    <citation type="submission" date="2019-09" db="EMBL/GenBank/DDBJ databases">
        <title>Taxonomic organization of the family Brucellaceae based on a phylogenomic approach.</title>
        <authorList>
            <person name="Leclercq S."/>
            <person name="Cloeckaert A."/>
            <person name="Zygmunt M.S."/>
        </authorList>
    </citation>
    <scope>NUCLEOTIDE SEQUENCE [LARGE SCALE GENOMIC DNA]</scope>
    <source>
        <strain evidence="13 14">LUP23</strain>
    </source>
</reference>
<keyword evidence="4 12" id="KW-0813">Transport</keyword>
<dbReference type="Proteomes" id="UP000435957">
    <property type="component" value="Unassembled WGS sequence"/>
</dbReference>
<dbReference type="Pfam" id="PF02530">
    <property type="entry name" value="Porin_2"/>
    <property type="match status" value="1"/>
</dbReference>
<dbReference type="GO" id="GO:0009279">
    <property type="term" value="C:cell outer membrane"/>
    <property type="evidence" value="ECO:0007669"/>
    <property type="project" value="UniProtKB-SubCell"/>
</dbReference>
<dbReference type="AlphaFoldDB" id="A0AB34DDM3"/>
<gene>
    <name evidence="13" type="ORF">F9L03_26310</name>
</gene>
<keyword evidence="6 12" id="KW-0812">Transmembrane</keyword>
<comment type="subcellular location">
    <subcellularLocation>
        <location evidence="2 12">Cell outer membrane</location>
        <topology evidence="2 12">Multi-pass membrane protein</topology>
    </subcellularLocation>
</comment>
<comment type="similarity">
    <text evidence="3 12">Belongs to the alphaproteobacteria porin family.</text>
</comment>
<protein>
    <recommendedName>
        <fullName evidence="12">Porin</fullName>
    </recommendedName>
</protein>
<dbReference type="InterPro" id="IPR003684">
    <property type="entry name" value="Porin_alphabac"/>
</dbReference>
<evidence type="ECO:0000256" key="5">
    <source>
        <dbReference type="ARBA" id="ARBA00022452"/>
    </source>
</evidence>
<dbReference type="GO" id="GO:0015288">
    <property type="term" value="F:porin activity"/>
    <property type="evidence" value="ECO:0007669"/>
    <property type="project" value="UniProtKB-KW"/>
</dbReference>
<keyword evidence="14" id="KW-1185">Reference proteome</keyword>
<evidence type="ECO:0000256" key="10">
    <source>
        <dbReference type="ARBA" id="ARBA00023136"/>
    </source>
</evidence>
<keyword evidence="7" id="KW-0732">Signal</keyword>
<sequence length="89" mass="9383">YTFTGGNGFSAILSLEEGGNGDSDVDVTLNDYTPHIVGGLKYAGGWGSIAAVVAYDSVIEEWAAKVRGDVNLTDQFSVWVQAGYSSEES</sequence>
<feature type="non-terminal residue" evidence="13">
    <location>
        <position position="1"/>
    </location>
</feature>
<evidence type="ECO:0000256" key="4">
    <source>
        <dbReference type="ARBA" id="ARBA00022448"/>
    </source>
</evidence>
<keyword evidence="8 12" id="KW-0406">Ion transport</keyword>
<proteinExistence type="inferred from homology"/>
<evidence type="ECO:0000256" key="3">
    <source>
        <dbReference type="ARBA" id="ARBA00009521"/>
    </source>
</evidence>
<evidence type="ECO:0000256" key="8">
    <source>
        <dbReference type="ARBA" id="ARBA00023065"/>
    </source>
</evidence>
<dbReference type="EMBL" id="WBWF01000057">
    <property type="protein sequence ID" value="KAB2696425.1"/>
    <property type="molecule type" value="Genomic_DNA"/>
</dbReference>
<comment type="caution">
    <text evidence="13">The sequence shown here is derived from an EMBL/GenBank/DDBJ whole genome shotgun (WGS) entry which is preliminary data.</text>
</comment>
<keyword evidence="9 12" id="KW-0626">Porin</keyword>
<evidence type="ECO:0000256" key="7">
    <source>
        <dbReference type="ARBA" id="ARBA00022729"/>
    </source>
</evidence>
<keyword evidence="11 12" id="KW-0998">Cell outer membrane</keyword>
<dbReference type="GO" id="GO:0046930">
    <property type="term" value="C:pore complex"/>
    <property type="evidence" value="ECO:0007669"/>
    <property type="project" value="UniProtKB-KW"/>
</dbReference>
<evidence type="ECO:0000256" key="9">
    <source>
        <dbReference type="ARBA" id="ARBA00023114"/>
    </source>
</evidence>
<evidence type="ECO:0000256" key="11">
    <source>
        <dbReference type="ARBA" id="ARBA00023237"/>
    </source>
</evidence>
<evidence type="ECO:0000256" key="6">
    <source>
        <dbReference type="ARBA" id="ARBA00022692"/>
    </source>
</evidence>
<comment type="function">
    <text evidence="1 12">Forms passive diffusion pores that allow small molecular weight hydrophilic materials across the outer membrane.</text>
</comment>
<feature type="non-terminal residue" evidence="13">
    <location>
        <position position="89"/>
    </location>
</feature>
<dbReference type="RefSeq" id="WP_192802363.1">
    <property type="nucleotide sequence ID" value="NZ_WBWF01000057.1"/>
</dbReference>
<organism evidence="13 14">
    <name type="scientific">Brucella lupini</name>
    <dbReference type="NCBI Taxonomy" id="255457"/>
    <lineage>
        <taxon>Bacteria</taxon>
        <taxon>Pseudomonadati</taxon>
        <taxon>Pseudomonadota</taxon>
        <taxon>Alphaproteobacteria</taxon>
        <taxon>Hyphomicrobiales</taxon>
        <taxon>Brucellaceae</taxon>
        <taxon>Brucella/Ochrobactrum group</taxon>
        <taxon>Brucella</taxon>
    </lineage>
</organism>
<comment type="domain">
    <text evidence="12">Consists of 16-stranded beta-barrel sheets, with large surface-exposed loops, that form a transmembrane pore at the center of each barrel. The pore is partially ocluded by a peptide loop that folds into the pore lumen.</text>
</comment>
<evidence type="ECO:0000256" key="1">
    <source>
        <dbReference type="ARBA" id="ARBA00003101"/>
    </source>
</evidence>
<evidence type="ECO:0000313" key="13">
    <source>
        <dbReference type="EMBL" id="KAB2696425.1"/>
    </source>
</evidence>
<name>A0AB34DDM3_9HYPH</name>
<evidence type="ECO:0000256" key="2">
    <source>
        <dbReference type="ARBA" id="ARBA00004571"/>
    </source>
</evidence>
<accession>A0AB34DDM3</accession>
<evidence type="ECO:0000256" key="12">
    <source>
        <dbReference type="RuleBase" id="RU364005"/>
    </source>
</evidence>
<dbReference type="GO" id="GO:0006811">
    <property type="term" value="P:monoatomic ion transport"/>
    <property type="evidence" value="ECO:0007669"/>
    <property type="project" value="UniProtKB-KW"/>
</dbReference>
<evidence type="ECO:0000313" key="14">
    <source>
        <dbReference type="Proteomes" id="UP000435957"/>
    </source>
</evidence>